<name>A0A9D1AJN2_9FIRM</name>
<comment type="cofactor">
    <cofactor evidence="1 10">
        <name>Mg(2+)</name>
        <dbReference type="ChEBI" id="CHEBI:18420"/>
    </cofactor>
</comment>
<comment type="similarity">
    <text evidence="3 10 13">Belongs to the IPP transferase family.</text>
</comment>
<dbReference type="GO" id="GO:0052381">
    <property type="term" value="F:tRNA dimethylallyltransferase activity"/>
    <property type="evidence" value="ECO:0007669"/>
    <property type="project" value="UniProtKB-UniRule"/>
</dbReference>
<evidence type="ECO:0000256" key="2">
    <source>
        <dbReference type="ARBA" id="ARBA00003213"/>
    </source>
</evidence>
<evidence type="ECO:0000256" key="11">
    <source>
        <dbReference type="RuleBase" id="RU003783"/>
    </source>
</evidence>
<comment type="subunit">
    <text evidence="10">Monomer.</text>
</comment>
<feature type="region of interest" description="Interaction with substrate tRNA" evidence="10">
    <location>
        <begin position="37"/>
        <end position="40"/>
    </location>
</feature>
<evidence type="ECO:0000313" key="14">
    <source>
        <dbReference type="EMBL" id="HIR41632.1"/>
    </source>
</evidence>
<dbReference type="InterPro" id="IPR018022">
    <property type="entry name" value="IPT"/>
</dbReference>
<evidence type="ECO:0000256" key="7">
    <source>
        <dbReference type="ARBA" id="ARBA00022840"/>
    </source>
</evidence>
<keyword evidence="4 10" id="KW-0808">Transferase</keyword>
<dbReference type="PANTHER" id="PTHR11088">
    <property type="entry name" value="TRNA DIMETHYLALLYLTRANSFERASE"/>
    <property type="match status" value="1"/>
</dbReference>
<reference evidence="14" key="1">
    <citation type="submission" date="2020-10" db="EMBL/GenBank/DDBJ databases">
        <authorList>
            <person name="Gilroy R."/>
        </authorList>
    </citation>
    <scope>NUCLEOTIDE SEQUENCE</scope>
    <source>
        <strain evidence="14">CHK184-25365</strain>
    </source>
</reference>
<dbReference type="GO" id="GO:0005524">
    <property type="term" value="F:ATP binding"/>
    <property type="evidence" value="ECO:0007669"/>
    <property type="project" value="UniProtKB-UniRule"/>
</dbReference>
<dbReference type="GO" id="GO:0006400">
    <property type="term" value="P:tRNA modification"/>
    <property type="evidence" value="ECO:0007669"/>
    <property type="project" value="TreeGrafter"/>
</dbReference>
<feature type="binding site" evidence="10">
    <location>
        <begin position="12"/>
        <end position="19"/>
    </location>
    <ligand>
        <name>ATP</name>
        <dbReference type="ChEBI" id="CHEBI:30616"/>
    </ligand>
</feature>
<protein>
    <recommendedName>
        <fullName evidence="10">tRNA dimethylallyltransferase</fullName>
        <ecNumber evidence="10">2.5.1.75</ecNumber>
    </recommendedName>
    <alternativeName>
        <fullName evidence="10">Dimethylallyl diphosphate:tRNA dimethylallyltransferase</fullName>
        <shortName evidence="10">DMAPP:tRNA dimethylallyltransferase</shortName>
        <shortName evidence="10">DMATase</shortName>
    </alternativeName>
    <alternativeName>
        <fullName evidence="10">Isopentenyl-diphosphate:tRNA isopentenyltransferase</fullName>
        <shortName evidence="10">IPP transferase</shortName>
        <shortName evidence="10">IPPT</shortName>
        <shortName evidence="10">IPTase</shortName>
    </alternativeName>
</protein>
<dbReference type="InterPro" id="IPR039657">
    <property type="entry name" value="Dimethylallyltransferase"/>
</dbReference>
<comment type="catalytic activity">
    <reaction evidence="9 10 11">
        <text>adenosine(37) in tRNA + dimethylallyl diphosphate = N(6)-dimethylallyladenosine(37) in tRNA + diphosphate</text>
        <dbReference type="Rhea" id="RHEA:26482"/>
        <dbReference type="Rhea" id="RHEA-COMP:10162"/>
        <dbReference type="Rhea" id="RHEA-COMP:10375"/>
        <dbReference type="ChEBI" id="CHEBI:33019"/>
        <dbReference type="ChEBI" id="CHEBI:57623"/>
        <dbReference type="ChEBI" id="CHEBI:74411"/>
        <dbReference type="ChEBI" id="CHEBI:74415"/>
        <dbReference type="EC" id="2.5.1.75"/>
    </reaction>
</comment>
<sequence length="320" mass="36342">MEDKIKLAVVTGPTASGKTSLAVELALELNGEIIGADSMQIYQGLPIATAQPTLEEQKGVPHHLIAFLKPDQPFSVSDYVSLAQKTIREVWQRGKLPILCGGTGLYLQSTVDCIAFDQSAAGDDALREELMEQVKQDQGESLYRELCQIDPDSAKIIHPHNYVRLVRAIEVYRLTGKTLWEQKQLSRRESRYQLGMVGLNYADRSLLYDRINRRVDQMVEQGLLEEAKQVLANPALKTAANAIGYKELRPWLEGSLSLEECLENLKRQTRRYAKRQITWLKRDQRIHWLDPSAMDFDSLVKQAKQVLQKDLSLCYNRCIG</sequence>
<dbReference type="SUPFAM" id="SSF52540">
    <property type="entry name" value="P-loop containing nucleoside triphosphate hydrolases"/>
    <property type="match status" value="2"/>
</dbReference>
<evidence type="ECO:0000256" key="12">
    <source>
        <dbReference type="RuleBase" id="RU003784"/>
    </source>
</evidence>
<evidence type="ECO:0000256" key="5">
    <source>
        <dbReference type="ARBA" id="ARBA00022694"/>
    </source>
</evidence>
<comment type="function">
    <text evidence="2 10 12">Catalyzes the transfer of a dimethylallyl group onto the adenine at position 37 in tRNAs that read codons beginning with uridine, leading to the formation of N6-(dimethylallyl)adenosine (i(6)A).</text>
</comment>
<feature type="site" description="Interaction with substrate tRNA" evidence="10">
    <location>
        <position position="103"/>
    </location>
</feature>
<dbReference type="CDD" id="cd02019">
    <property type="entry name" value="NK"/>
    <property type="match status" value="1"/>
</dbReference>
<proteinExistence type="inferred from homology"/>
<gene>
    <name evidence="10 14" type="primary">miaA</name>
    <name evidence="14" type="ORF">IAB36_07385</name>
</gene>
<reference evidence="14" key="2">
    <citation type="journal article" date="2021" name="PeerJ">
        <title>Extensive microbial diversity within the chicken gut microbiome revealed by metagenomics and culture.</title>
        <authorList>
            <person name="Gilroy R."/>
            <person name="Ravi A."/>
            <person name="Getino M."/>
            <person name="Pursley I."/>
            <person name="Horton D.L."/>
            <person name="Alikhan N.F."/>
            <person name="Baker D."/>
            <person name="Gharbi K."/>
            <person name="Hall N."/>
            <person name="Watson M."/>
            <person name="Adriaenssens E.M."/>
            <person name="Foster-Nyarko E."/>
            <person name="Jarju S."/>
            <person name="Secka A."/>
            <person name="Antonio M."/>
            <person name="Oren A."/>
            <person name="Chaudhuri R.R."/>
            <person name="La Ragione R."/>
            <person name="Hildebrand F."/>
            <person name="Pallen M.J."/>
        </authorList>
    </citation>
    <scope>NUCLEOTIDE SEQUENCE</scope>
    <source>
        <strain evidence="14">CHK184-25365</strain>
    </source>
</reference>
<organism evidence="14 15">
    <name type="scientific">Candidatus Egerieicola pullicola</name>
    <dbReference type="NCBI Taxonomy" id="2840775"/>
    <lineage>
        <taxon>Bacteria</taxon>
        <taxon>Bacillati</taxon>
        <taxon>Bacillota</taxon>
        <taxon>Clostridia</taxon>
        <taxon>Eubacteriales</taxon>
        <taxon>Oscillospiraceae</taxon>
        <taxon>Oscillospiraceae incertae sedis</taxon>
        <taxon>Candidatus Egerieicola</taxon>
    </lineage>
</organism>
<dbReference type="Gene3D" id="3.40.50.300">
    <property type="entry name" value="P-loop containing nucleotide triphosphate hydrolases"/>
    <property type="match status" value="1"/>
</dbReference>
<comment type="caution">
    <text evidence="10">Lacks conserved residue(s) required for the propagation of feature annotation.</text>
</comment>
<accession>A0A9D1AJN2</accession>
<keyword evidence="7 10" id="KW-0067">ATP-binding</keyword>
<evidence type="ECO:0000256" key="4">
    <source>
        <dbReference type="ARBA" id="ARBA00022679"/>
    </source>
</evidence>
<keyword evidence="5 10" id="KW-0819">tRNA processing</keyword>
<dbReference type="InterPro" id="IPR027417">
    <property type="entry name" value="P-loop_NTPase"/>
</dbReference>
<evidence type="ECO:0000256" key="10">
    <source>
        <dbReference type="HAMAP-Rule" id="MF_00185"/>
    </source>
</evidence>
<dbReference type="PANTHER" id="PTHR11088:SF60">
    <property type="entry name" value="TRNA DIMETHYLALLYLTRANSFERASE"/>
    <property type="match status" value="1"/>
</dbReference>
<evidence type="ECO:0000256" key="3">
    <source>
        <dbReference type="ARBA" id="ARBA00005842"/>
    </source>
</evidence>
<dbReference type="Gene3D" id="1.10.20.140">
    <property type="match status" value="1"/>
</dbReference>
<keyword evidence="6 10" id="KW-0547">Nucleotide-binding</keyword>
<feature type="site" description="Interaction with substrate tRNA" evidence="10">
    <location>
        <position position="127"/>
    </location>
</feature>
<comment type="caution">
    <text evidence="14">The sequence shown here is derived from an EMBL/GenBank/DDBJ whole genome shotgun (WGS) entry which is preliminary data.</text>
</comment>
<dbReference type="EMBL" id="DVGY01000168">
    <property type="protein sequence ID" value="HIR41632.1"/>
    <property type="molecule type" value="Genomic_DNA"/>
</dbReference>
<feature type="binding site" evidence="10">
    <location>
        <begin position="14"/>
        <end position="19"/>
    </location>
    <ligand>
        <name>substrate</name>
    </ligand>
</feature>
<evidence type="ECO:0000256" key="8">
    <source>
        <dbReference type="ARBA" id="ARBA00022842"/>
    </source>
</evidence>
<evidence type="ECO:0000256" key="13">
    <source>
        <dbReference type="RuleBase" id="RU003785"/>
    </source>
</evidence>
<dbReference type="NCBIfam" id="TIGR00174">
    <property type="entry name" value="miaA"/>
    <property type="match status" value="1"/>
</dbReference>
<evidence type="ECO:0000313" key="15">
    <source>
        <dbReference type="Proteomes" id="UP000886749"/>
    </source>
</evidence>
<keyword evidence="8 10" id="KW-0460">Magnesium</keyword>
<dbReference type="Pfam" id="PF01715">
    <property type="entry name" value="IPPT"/>
    <property type="match status" value="1"/>
</dbReference>
<evidence type="ECO:0000256" key="1">
    <source>
        <dbReference type="ARBA" id="ARBA00001946"/>
    </source>
</evidence>
<dbReference type="HAMAP" id="MF_00185">
    <property type="entry name" value="IPP_trans"/>
    <property type="match status" value="1"/>
</dbReference>
<dbReference type="AlphaFoldDB" id="A0A9D1AJN2"/>
<dbReference type="Proteomes" id="UP000886749">
    <property type="component" value="Unassembled WGS sequence"/>
</dbReference>
<dbReference type="EC" id="2.5.1.75" evidence="10"/>
<evidence type="ECO:0000256" key="9">
    <source>
        <dbReference type="ARBA" id="ARBA00049563"/>
    </source>
</evidence>
<evidence type="ECO:0000256" key="6">
    <source>
        <dbReference type="ARBA" id="ARBA00022741"/>
    </source>
</evidence>